<dbReference type="PRINTS" id="PR00088">
    <property type="entry name" value="HAEMOXYGNASE"/>
</dbReference>
<gene>
    <name evidence="9" type="ORF">BZG36_02482</name>
</gene>
<name>A0A261Y0Z7_9FUNG</name>
<evidence type="ECO:0000256" key="3">
    <source>
        <dbReference type="ARBA" id="ARBA00022617"/>
    </source>
</evidence>
<dbReference type="InterPro" id="IPR016084">
    <property type="entry name" value="Haem_Oase-like_multi-hlx"/>
</dbReference>
<dbReference type="GO" id="GO:0020037">
    <property type="term" value="F:heme binding"/>
    <property type="evidence" value="ECO:0007669"/>
    <property type="project" value="TreeGrafter"/>
</dbReference>
<evidence type="ECO:0000256" key="2">
    <source>
        <dbReference type="ARBA" id="ARBA00012360"/>
    </source>
</evidence>
<dbReference type="EC" id="1.14.14.18" evidence="2"/>
<comment type="catalytic activity">
    <reaction evidence="7">
        <text>heme b + 3 reduced [NADPH--hemoprotein reductase] + 3 O2 = biliverdin IXalpha + CO + Fe(2+) + 3 oxidized [NADPH--hemoprotein reductase] + 3 H2O + H(+)</text>
        <dbReference type="Rhea" id="RHEA:21764"/>
        <dbReference type="Rhea" id="RHEA-COMP:11964"/>
        <dbReference type="Rhea" id="RHEA-COMP:11965"/>
        <dbReference type="ChEBI" id="CHEBI:15377"/>
        <dbReference type="ChEBI" id="CHEBI:15378"/>
        <dbReference type="ChEBI" id="CHEBI:15379"/>
        <dbReference type="ChEBI" id="CHEBI:17245"/>
        <dbReference type="ChEBI" id="CHEBI:29033"/>
        <dbReference type="ChEBI" id="CHEBI:57618"/>
        <dbReference type="ChEBI" id="CHEBI:57991"/>
        <dbReference type="ChEBI" id="CHEBI:58210"/>
        <dbReference type="ChEBI" id="CHEBI:60344"/>
        <dbReference type="EC" id="1.14.14.18"/>
    </reaction>
</comment>
<dbReference type="PANTHER" id="PTHR10720">
    <property type="entry name" value="HEME OXYGENASE"/>
    <property type="match status" value="1"/>
</dbReference>
<dbReference type="GO" id="GO:0042167">
    <property type="term" value="P:heme catabolic process"/>
    <property type="evidence" value="ECO:0007669"/>
    <property type="project" value="TreeGrafter"/>
</dbReference>
<feature type="region of interest" description="Disordered" evidence="8">
    <location>
        <begin position="324"/>
        <end position="344"/>
    </location>
</feature>
<dbReference type="GO" id="GO:0046872">
    <property type="term" value="F:metal ion binding"/>
    <property type="evidence" value="ECO:0007669"/>
    <property type="project" value="UniProtKB-KW"/>
</dbReference>
<dbReference type="GO" id="GO:0006788">
    <property type="term" value="P:heme oxidation"/>
    <property type="evidence" value="ECO:0007669"/>
    <property type="project" value="InterPro"/>
</dbReference>
<dbReference type="EMBL" id="MVBO01000047">
    <property type="protein sequence ID" value="OZJ04248.1"/>
    <property type="molecule type" value="Genomic_DNA"/>
</dbReference>
<dbReference type="InterPro" id="IPR018207">
    <property type="entry name" value="Haem_oxygenase_CS"/>
</dbReference>
<evidence type="ECO:0000256" key="7">
    <source>
        <dbReference type="ARBA" id="ARBA00048328"/>
    </source>
</evidence>
<dbReference type="OrthoDB" id="652091at2759"/>
<proteinExistence type="inferred from homology"/>
<dbReference type="GO" id="GO:0004392">
    <property type="term" value="F:heme oxygenase (decyclizing) activity"/>
    <property type="evidence" value="ECO:0007669"/>
    <property type="project" value="UniProtKB-EC"/>
</dbReference>
<dbReference type="SUPFAM" id="SSF48613">
    <property type="entry name" value="Heme oxygenase-like"/>
    <property type="match status" value="1"/>
</dbReference>
<dbReference type="PROSITE" id="PS00593">
    <property type="entry name" value="HEME_OXYGENASE"/>
    <property type="match status" value="1"/>
</dbReference>
<dbReference type="InterPro" id="IPR016053">
    <property type="entry name" value="Haem_Oase-like"/>
</dbReference>
<keyword evidence="3" id="KW-0349">Heme</keyword>
<dbReference type="Gene3D" id="1.20.910.10">
    <property type="entry name" value="Heme oxygenase-like"/>
    <property type="match status" value="1"/>
</dbReference>
<evidence type="ECO:0000313" key="10">
    <source>
        <dbReference type="Proteomes" id="UP000242875"/>
    </source>
</evidence>
<comment type="caution">
    <text evidence="9">The sequence shown here is derived from an EMBL/GenBank/DDBJ whole genome shotgun (WGS) entry which is preliminary data.</text>
</comment>
<evidence type="ECO:0000256" key="4">
    <source>
        <dbReference type="ARBA" id="ARBA00022723"/>
    </source>
</evidence>
<keyword evidence="5" id="KW-0560">Oxidoreductase</keyword>
<evidence type="ECO:0000256" key="8">
    <source>
        <dbReference type="SAM" id="MobiDB-lite"/>
    </source>
</evidence>
<dbReference type="InterPro" id="IPR002051">
    <property type="entry name" value="Haem_Oase"/>
</dbReference>
<evidence type="ECO:0000256" key="1">
    <source>
        <dbReference type="ARBA" id="ARBA00006134"/>
    </source>
</evidence>
<evidence type="ECO:0000313" key="9">
    <source>
        <dbReference type="EMBL" id="OZJ04248.1"/>
    </source>
</evidence>
<comment type="similarity">
    <text evidence="1">Belongs to the heme oxygenase family.</text>
</comment>
<dbReference type="Proteomes" id="UP000242875">
    <property type="component" value="Unassembled WGS sequence"/>
</dbReference>
<keyword evidence="6" id="KW-0408">Iron</keyword>
<protein>
    <recommendedName>
        <fullName evidence="2">heme oxygenase (biliverdin-producing)</fullName>
        <ecNumber evidence="2">1.14.14.18</ecNumber>
    </recommendedName>
</protein>
<dbReference type="CDD" id="cd19165">
    <property type="entry name" value="HemeO"/>
    <property type="match status" value="1"/>
</dbReference>
<dbReference type="AlphaFoldDB" id="A0A261Y0Z7"/>
<keyword evidence="4" id="KW-0479">Metal-binding</keyword>
<dbReference type="PANTHER" id="PTHR10720:SF0">
    <property type="entry name" value="HEME OXYGENASE"/>
    <property type="match status" value="1"/>
</dbReference>
<reference evidence="9 10" key="1">
    <citation type="journal article" date="2017" name="Mycologia">
        <title>Bifiguratus adelaidae, gen. et sp. nov., a new member of Mucoromycotina in endophytic and soil-dwelling habitats.</title>
        <authorList>
            <person name="Torres-Cruz T.J."/>
            <person name="Billingsley Tobias T.L."/>
            <person name="Almatruk M."/>
            <person name="Hesse C."/>
            <person name="Kuske C.R."/>
            <person name="Desiro A."/>
            <person name="Benucci G.M."/>
            <person name="Bonito G."/>
            <person name="Stajich J.E."/>
            <person name="Dunlap C."/>
            <person name="Arnold A.E."/>
            <person name="Porras-Alfaro A."/>
        </authorList>
    </citation>
    <scope>NUCLEOTIDE SEQUENCE [LARGE SCALE GENOMIC DNA]</scope>
    <source>
        <strain evidence="9 10">AZ0501</strain>
    </source>
</reference>
<sequence>MAEEGLFTEEGLRQVKEKCPAFQSGLPERASFEDFVAQIPKDHPTVKSGIFDVQTAEGRTLYAAFSNIARELEGMEQNGRVATPPILAVEISGPAGVELANAMRESTKQVHRLAERSTFTKRFLRGQLSRQEYRVFLVALFHVYSSLETALQRNAQHPVISMIHFPHELNRVTALLQDLQFYYPEIPTSQLTDPNQTPIPPAVQDYCAAIQEAGDSNPELLVAHSYTRYLGDLSGGQILAKRLKVAILGIDETDPQWDSSEGTAFYAFPNIGNVDEFKTMYRDRLNELHVSTRGAEHIINEAVRAFELNINMFDAMGHMAEAETARSASKDVSPRSSRNPELRATTTRRDLLVVSLVVGVGVAGLMRYRDSTLVRRLASALRDWFHGMRG</sequence>
<dbReference type="GO" id="GO:0006979">
    <property type="term" value="P:response to oxidative stress"/>
    <property type="evidence" value="ECO:0007669"/>
    <property type="project" value="TreeGrafter"/>
</dbReference>
<evidence type="ECO:0000256" key="6">
    <source>
        <dbReference type="ARBA" id="ARBA00023004"/>
    </source>
</evidence>
<dbReference type="Pfam" id="PF01126">
    <property type="entry name" value="Heme_oxygenase"/>
    <property type="match status" value="1"/>
</dbReference>
<evidence type="ECO:0000256" key="5">
    <source>
        <dbReference type="ARBA" id="ARBA00023002"/>
    </source>
</evidence>
<keyword evidence="10" id="KW-1185">Reference proteome</keyword>
<accession>A0A261Y0Z7</accession>
<organism evidence="9 10">
    <name type="scientific">Bifiguratus adelaidae</name>
    <dbReference type="NCBI Taxonomy" id="1938954"/>
    <lineage>
        <taxon>Eukaryota</taxon>
        <taxon>Fungi</taxon>
        <taxon>Fungi incertae sedis</taxon>
        <taxon>Mucoromycota</taxon>
        <taxon>Mucoromycotina</taxon>
        <taxon>Endogonomycetes</taxon>
        <taxon>Endogonales</taxon>
        <taxon>Endogonales incertae sedis</taxon>
        <taxon>Bifiguratus</taxon>
    </lineage>
</organism>